<evidence type="ECO:0000259" key="1">
    <source>
        <dbReference type="Pfam" id="PF01189"/>
    </source>
</evidence>
<proteinExistence type="predicted"/>
<dbReference type="GO" id="GO:0001510">
    <property type="term" value="P:RNA methylation"/>
    <property type="evidence" value="ECO:0007669"/>
    <property type="project" value="InterPro"/>
</dbReference>
<dbReference type="OrthoDB" id="427002at2759"/>
<dbReference type="InterPro" id="IPR023267">
    <property type="entry name" value="RCMT"/>
</dbReference>
<dbReference type="Gene3D" id="3.40.50.150">
    <property type="entry name" value="Vaccinia Virus protein VP39"/>
    <property type="match status" value="1"/>
</dbReference>
<dbReference type="InterPro" id="IPR049560">
    <property type="entry name" value="MeTrfase_RsmB-F_NOP2_cat"/>
</dbReference>
<protein>
    <recommendedName>
        <fullName evidence="1">SAM-dependent methyltransferase RsmB-F/NOP2-type catalytic core domain-containing protein</fullName>
    </recommendedName>
</protein>
<evidence type="ECO:0000313" key="3">
    <source>
        <dbReference type="Proteomes" id="UP000541444"/>
    </source>
</evidence>
<keyword evidence="3" id="KW-1185">Reference proteome</keyword>
<dbReference type="GO" id="GO:0008173">
    <property type="term" value="F:RNA methyltransferase activity"/>
    <property type="evidence" value="ECO:0007669"/>
    <property type="project" value="InterPro"/>
</dbReference>
<comment type="caution">
    <text evidence="2">The sequence shown here is derived from an EMBL/GenBank/DDBJ whole genome shotgun (WGS) entry which is preliminary data.</text>
</comment>
<dbReference type="PANTHER" id="PTHR22807">
    <property type="entry name" value="NOP2 YEAST -RELATED NOL1/NOP2/FMU SUN DOMAIN-CONTAINING"/>
    <property type="match status" value="1"/>
</dbReference>
<dbReference type="Pfam" id="PF01189">
    <property type="entry name" value="Methyltr_RsmB-F"/>
    <property type="match status" value="1"/>
</dbReference>
<gene>
    <name evidence="2" type="ORF">GIB67_031706</name>
</gene>
<dbReference type="EMBL" id="JACGCM010000724">
    <property type="protein sequence ID" value="KAF6167505.1"/>
    <property type="molecule type" value="Genomic_DNA"/>
</dbReference>
<organism evidence="2 3">
    <name type="scientific">Kingdonia uniflora</name>
    <dbReference type="NCBI Taxonomy" id="39325"/>
    <lineage>
        <taxon>Eukaryota</taxon>
        <taxon>Viridiplantae</taxon>
        <taxon>Streptophyta</taxon>
        <taxon>Embryophyta</taxon>
        <taxon>Tracheophyta</taxon>
        <taxon>Spermatophyta</taxon>
        <taxon>Magnoliopsida</taxon>
        <taxon>Ranunculales</taxon>
        <taxon>Circaeasteraceae</taxon>
        <taxon>Kingdonia</taxon>
    </lineage>
</organism>
<evidence type="ECO:0000313" key="2">
    <source>
        <dbReference type="EMBL" id="KAF6167505.1"/>
    </source>
</evidence>
<accession>A0A7J7NJY4</accession>
<dbReference type="InterPro" id="IPR023269">
    <property type="entry name" value="RCMT_subfamily_9"/>
</dbReference>
<reference evidence="2 3" key="1">
    <citation type="journal article" date="2020" name="IScience">
        <title>Genome Sequencing of the Endangered Kingdonia uniflora (Circaeasteraceae, Ranunculales) Reveals Potential Mechanisms of Evolutionary Specialization.</title>
        <authorList>
            <person name="Sun Y."/>
            <person name="Deng T."/>
            <person name="Zhang A."/>
            <person name="Moore M.J."/>
            <person name="Landis J.B."/>
            <person name="Lin N."/>
            <person name="Zhang H."/>
            <person name="Zhang X."/>
            <person name="Huang J."/>
            <person name="Zhang X."/>
            <person name="Sun H."/>
            <person name="Wang H."/>
        </authorList>
    </citation>
    <scope>NUCLEOTIDE SEQUENCE [LARGE SCALE GENOMIC DNA]</scope>
    <source>
        <strain evidence="2">TB1705</strain>
        <tissue evidence="2">Leaf</tissue>
    </source>
</reference>
<dbReference type="CDD" id="cd02440">
    <property type="entry name" value="AdoMet_MTases"/>
    <property type="match status" value="1"/>
</dbReference>
<dbReference type="SUPFAM" id="SSF53335">
    <property type="entry name" value="S-adenosyl-L-methionine-dependent methyltransferases"/>
    <property type="match status" value="1"/>
</dbReference>
<dbReference type="PANTHER" id="PTHR22807:SF16">
    <property type="entry name" value="SAM-DEPENDENT MTASE RSMB_NOP-TYPE DOMAIN-CONTAINING PROTEIN"/>
    <property type="match status" value="1"/>
</dbReference>
<dbReference type="Proteomes" id="UP000541444">
    <property type="component" value="Unassembled WGS sequence"/>
</dbReference>
<feature type="domain" description="SAM-dependent methyltransferase RsmB-F/NOP2-type catalytic core" evidence="1">
    <location>
        <begin position="115"/>
        <end position="184"/>
    </location>
</feature>
<name>A0A7J7NJY4_9MAGN</name>
<dbReference type="InterPro" id="IPR029063">
    <property type="entry name" value="SAM-dependent_MTases_sf"/>
</dbReference>
<dbReference type="PRINTS" id="PR02010">
    <property type="entry name" value="RCMT9"/>
</dbReference>
<dbReference type="AlphaFoldDB" id="A0A7J7NJY4"/>
<sequence>MAAETTTTISPPLPDAFLKFLNKNDIDPSIYHNSSNHSNPIPRYIRLKPQSSSGETEKALVSDIEKELKCKLEKVEWLLLCGFFSIPSHIQIAISKHYRQGNIYGIDAASGAAVIALDVSHGDHVLDLCAAPGAKLCMILDQLCGSGSLTGVDIARHRLAACRTMLQKYALGEWCRLFVADGTSFSLMPLRPQCLYSFMCSKCYFSVQKCTGEFVKEETENVFQEWASKRPWKERKRASKRNSVSALSLVPENQEPELIFYGKHSGVVGLSKSKLFGVALGSESSTTGYDKVNSSFKDSLFYSYVIS</sequence>